<dbReference type="EMBL" id="HACG01036459">
    <property type="protein sequence ID" value="CEK83324.1"/>
    <property type="molecule type" value="Transcribed_RNA"/>
</dbReference>
<proteinExistence type="predicted"/>
<accession>A0A0B7AQM5</accession>
<protein>
    <submittedName>
        <fullName evidence="1">Uncharacterized protein</fullName>
    </submittedName>
</protein>
<dbReference type="AlphaFoldDB" id="A0A0B7AQM5"/>
<evidence type="ECO:0000313" key="1">
    <source>
        <dbReference type="EMBL" id="CEK83324.1"/>
    </source>
</evidence>
<gene>
    <name evidence="1" type="primary">ORF136434</name>
</gene>
<name>A0A0B7AQM5_9EUPU</name>
<reference evidence="1" key="1">
    <citation type="submission" date="2014-12" db="EMBL/GenBank/DDBJ databases">
        <title>Insight into the proteome of Arion vulgaris.</title>
        <authorList>
            <person name="Aradska J."/>
            <person name="Bulat T."/>
            <person name="Smidak R."/>
            <person name="Sarate P."/>
            <person name="Gangsoo J."/>
            <person name="Sialana F."/>
            <person name="Bilban M."/>
            <person name="Lubec G."/>
        </authorList>
    </citation>
    <scope>NUCLEOTIDE SEQUENCE</scope>
    <source>
        <tissue evidence="1">Skin</tissue>
    </source>
</reference>
<feature type="non-terminal residue" evidence="1">
    <location>
        <position position="1"/>
    </location>
</feature>
<organism evidence="1">
    <name type="scientific">Arion vulgaris</name>
    <dbReference type="NCBI Taxonomy" id="1028688"/>
    <lineage>
        <taxon>Eukaryota</taxon>
        <taxon>Metazoa</taxon>
        <taxon>Spiralia</taxon>
        <taxon>Lophotrochozoa</taxon>
        <taxon>Mollusca</taxon>
        <taxon>Gastropoda</taxon>
        <taxon>Heterobranchia</taxon>
        <taxon>Euthyneura</taxon>
        <taxon>Panpulmonata</taxon>
        <taxon>Eupulmonata</taxon>
        <taxon>Stylommatophora</taxon>
        <taxon>Helicina</taxon>
        <taxon>Arionoidea</taxon>
        <taxon>Arionidae</taxon>
        <taxon>Arion</taxon>
    </lineage>
</organism>
<sequence>LVIIQLSLAYVMFDTTLEVKIHNVVLKLYNFHTISELRQKLEIHTNIHKVSSSESS</sequence>